<protein>
    <submittedName>
        <fullName evidence="15">Uncharacterized LOC115572351</fullName>
    </submittedName>
</protein>
<dbReference type="PROSITE" id="PS50157">
    <property type="entry name" value="ZINC_FINGER_C2H2_2"/>
    <property type="match status" value="6"/>
</dbReference>
<dbReference type="Gene3D" id="3.30.160.60">
    <property type="entry name" value="Classic Zinc Finger"/>
    <property type="match status" value="5"/>
</dbReference>
<organism evidence="15 16">
    <name type="scientific">Sparus aurata</name>
    <name type="common">Gilthead sea bream</name>
    <dbReference type="NCBI Taxonomy" id="8175"/>
    <lineage>
        <taxon>Eukaryota</taxon>
        <taxon>Metazoa</taxon>
        <taxon>Chordata</taxon>
        <taxon>Craniata</taxon>
        <taxon>Vertebrata</taxon>
        <taxon>Euteleostomi</taxon>
        <taxon>Actinopterygii</taxon>
        <taxon>Neopterygii</taxon>
        <taxon>Teleostei</taxon>
        <taxon>Neoteleostei</taxon>
        <taxon>Acanthomorphata</taxon>
        <taxon>Eupercaria</taxon>
        <taxon>Spariformes</taxon>
        <taxon>Sparidae</taxon>
        <taxon>Sparus</taxon>
    </lineage>
</organism>
<dbReference type="OrthoDB" id="8634051at2759"/>
<feature type="compositionally biased region" description="Basic residues" evidence="12">
    <location>
        <begin position="589"/>
        <end position="605"/>
    </location>
</feature>
<dbReference type="SMART" id="SM00980">
    <property type="entry name" value="THAP"/>
    <property type="match status" value="1"/>
</dbReference>
<feature type="region of interest" description="Disordered" evidence="12">
    <location>
        <begin position="570"/>
        <end position="642"/>
    </location>
</feature>
<evidence type="ECO:0000256" key="8">
    <source>
        <dbReference type="ARBA" id="ARBA00023163"/>
    </source>
</evidence>
<keyword evidence="4 10" id="KW-0863">Zinc-finger</keyword>
<dbReference type="SUPFAM" id="SSF57716">
    <property type="entry name" value="Glucocorticoid receptor-like (DNA-binding domain)"/>
    <property type="match status" value="1"/>
</dbReference>
<feature type="domain" description="C2H2-type" evidence="13">
    <location>
        <begin position="489"/>
        <end position="516"/>
    </location>
</feature>
<feature type="compositionally biased region" description="Basic and acidic residues" evidence="12">
    <location>
        <begin position="118"/>
        <end position="131"/>
    </location>
</feature>
<dbReference type="FunFam" id="3.30.160.60:FF:000624">
    <property type="entry name" value="zinc finger protein 697"/>
    <property type="match status" value="1"/>
</dbReference>
<feature type="region of interest" description="Disordered" evidence="12">
    <location>
        <begin position="110"/>
        <end position="131"/>
    </location>
</feature>
<evidence type="ECO:0000256" key="4">
    <source>
        <dbReference type="ARBA" id="ARBA00022771"/>
    </source>
</evidence>
<feature type="region of interest" description="Disordered" evidence="12">
    <location>
        <begin position="301"/>
        <end position="372"/>
    </location>
</feature>
<feature type="compositionally biased region" description="Low complexity" evidence="12">
    <location>
        <begin position="179"/>
        <end position="191"/>
    </location>
</feature>
<feature type="domain" description="C2H2-type" evidence="13">
    <location>
        <begin position="545"/>
        <end position="573"/>
    </location>
</feature>
<evidence type="ECO:0000259" key="13">
    <source>
        <dbReference type="PROSITE" id="PS50157"/>
    </source>
</evidence>
<evidence type="ECO:0000256" key="7">
    <source>
        <dbReference type="ARBA" id="ARBA00023125"/>
    </source>
</evidence>
<feature type="compositionally biased region" description="Basic and acidic residues" evidence="12">
    <location>
        <begin position="302"/>
        <end position="311"/>
    </location>
</feature>
<dbReference type="SMART" id="SM00355">
    <property type="entry name" value="ZnF_C2H2"/>
    <property type="match status" value="6"/>
</dbReference>
<accession>A0A671WBQ3</accession>
<dbReference type="PROSITE" id="PS00028">
    <property type="entry name" value="ZINC_FINGER_C2H2_1"/>
    <property type="match status" value="6"/>
</dbReference>
<dbReference type="AlphaFoldDB" id="A0A671WBQ3"/>
<keyword evidence="8" id="KW-0804">Transcription</keyword>
<feature type="domain" description="C2H2-type" evidence="13">
    <location>
        <begin position="432"/>
        <end position="459"/>
    </location>
</feature>
<keyword evidence="3" id="KW-0677">Repeat</keyword>
<evidence type="ECO:0000256" key="3">
    <source>
        <dbReference type="ARBA" id="ARBA00022737"/>
    </source>
</evidence>
<dbReference type="PANTHER" id="PTHR24399:SF70">
    <property type="entry name" value="C2H2-TYPE DOMAIN-CONTAINING PROTEIN"/>
    <property type="match status" value="1"/>
</dbReference>
<keyword evidence="16" id="KW-1185">Reference proteome</keyword>
<reference evidence="15" key="1">
    <citation type="submission" date="2021-04" db="EMBL/GenBank/DDBJ databases">
        <authorList>
            <consortium name="Wellcome Sanger Institute Data Sharing"/>
        </authorList>
    </citation>
    <scope>NUCLEOTIDE SEQUENCE [LARGE SCALE GENOMIC DNA]</scope>
</reference>
<feature type="compositionally biased region" description="Acidic residues" evidence="12">
    <location>
        <begin position="361"/>
        <end position="372"/>
    </location>
</feature>
<dbReference type="InterPro" id="IPR013087">
    <property type="entry name" value="Znf_C2H2_type"/>
</dbReference>
<evidence type="ECO:0000256" key="11">
    <source>
        <dbReference type="PROSITE-ProRule" id="PRU00309"/>
    </source>
</evidence>
<keyword evidence="2" id="KW-0479">Metal-binding</keyword>
<dbReference type="Ensembl" id="ENSSAUT00010038417.1">
    <property type="protein sequence ID" value="ENSSAUP00010036488.1"/>
    <property type="gene ID" value="ENSSAUG00010015415.1"/>
</dbReference>
<keyword evidence="9" id="KW-0539">Nucleus</keyword>
<evidence type="ECO:0000256" key="10">
    <source>
        <dbReference type="PROSITE-ProRule" id="PRU00042"/>
    </source>
</evidence>
<feature type="domain" description="C2H2-type" evidence="13">
    <location>
        <begin position="461"/>
        <end position="488"/>
    </location>
</feature>
<feature type="compositionally biased region" description="Polar residues" evidence="12">
    <location>
        <begin position="613"/>
        <end position="622"/>
    </location>
</feature>
<feature type="compositionally biased region" description="Acidic residues" evidence="12">
    <location>
        <begin position="324"/>
        <end position="348"/>
    </location>
</feature>
<dbReference type="InterPro" id="IPR006612">
    <property type="entry name" value="THAP_Znf"/>
</dbReference>
<dbReference type="GO" id="GO:0008270">
    <property type="term" value="F:zinc ion binding"/>
    <property type="evidence" value="ECO:0007669"/>
    <property type="project" value="UniProtKB-KW"/>
</dbReference>
<dbReference type="FunFam" id="3.30.160.60:FF:000870">
    <property type="entry name" value="zinc finger protein 197 isoform X1"/>
    <property type="match status" value="1"/>
</dbReference>
<sequence>MCSVVGCDSWRRSAQRFKLPEDPESRLVWVQFLLEVNRQRLKESSWTDITICSEHFTHDCFVNLSSLPGTVHLTSSAVPSLCIKSEPEEQELPEHPESYQAIAVCKEESDGSASEGVADSHGHVSRECDEDVKQAENLPFHSLDSAAKEEPVETTDAACQYDQPEADDSPSSESEESEPASPAAQESPVPSDASDDFMSDYRQVLQKVANLDIIREKAALLQMKGKCVVNENRLLLLFGHKCPSCGSEVKVEKFTYGLLIVLNRQCLQCEYRHQWKSQFHASVPAGEDQQLTGGTDVTPLIREVESTNEKRRSTRGVSEMVAVVDEESDPMDEVSGDEDDTDVDEDWDPANSADDKLLNDDSNEDDDDDNDDLVGGKHTELCSDCGKFFYKQKLHTCEHKIKPYSCNICGKRCVTEAALSSHSRVHDENYEHRCKYCHSLFKTKVDKITHEQTHLGEGKPYKCPDCSETFATNKRRRVHLEVHGGPKQLECHICALPFYRKRALDRHLLIHTGEREFKCPVCQRDFNQQSHLKSHMRLHTGERPYKCQHCDKCFNHNVSLKSHVQRYHTSNSDNVEDAGETGQKGTDGKKRKRRSTGRPKGRPKRNAAGNLVSDETQGQCSNTKTARKARKIKTTRCSDEES</sequence>
<keyword evidence="6" id="KW-0805">Transcription regulation</keyword>
<dbReference type="GO" id="GO:0001227">
    <property type="term" value="F:DNA-binding transcription repressor activity, RNA polymerase II-specific"/>
    <property type="evidence" value="ECO:0007669"/>
    <property type="project" value="TreeGrafter"/>
</dbReference>
<dbReference type="InParanoid" id="A0A671WBQ3"/>
<keyword evidence="5" id="KW-0862">Zinc</keyword>
<evidence type="ECO:0000313" key="15">
    <source>
        <dbReference type="Ensembl" id="ENSSAUP00010036488.1"/>
    </source>
</evidence>
<evidence type="ECO:0000256" key="5">
    <source>
        <dbReference type="ARBA" id="ARBA00022833"/>
    </source>
</evidence>
<dbReference type="SUPFAM" id="SSF57667">
    <property type="entry name" value="beta-beta-alpha zinc fingers"/>
    <property type="match status" value="3"/>
</dbReference>
<dbReference type="PANTHER" id="PTHR24399">
    <property type="entry name" value="ZINC FINGER AND BTB DOMAIN-CONTAINING"/>
    <property type="match status" value="1"/>
</dbReference>
<evidence type="ECO:0000256" key="6">
    <source>
        <dbReference type="ARBA" id="ARBA00023015"/>
    </source>
</evidence>
<feature type="compositionally biased region" description="Basic residues" evidence="12">
    <location>
        <begin position="625"/>
        <end position="634"/>
    </location>
</feature>
<keyword evidence="7 11" id="KW-0238">DNA-binding</keyword>
<dbReference type="Pfam" id="PF05485">
    <property type="entry name" value="THAP"/>
    <property type="match status" value="1"/>
</dbReference>
<evidence type="ECO:0000256" key="2">
    <source>
        <dbReference type="ARBA" id="ARBA00022723"/>
    </source>
</evidence>
<feature type="domain" description="THAP-type" evidence="14">
    <location>
        <begin position="1"/>
        <end position="82"/>
    </location>
</feature>
<comment type="subcellular location">
    <subcellularLocation>
        <location evidence="1">Nucleus</location>
    </subcellularLocation>
</comment>
<evidence type="ECO:0000256" key="1">
    <source>
        <dbReference type="ARBA" id="ARBA00004123"/>
    </source>
</evidence>
<dbReference type="FunFam" id="3.30.160.60:FF:000710">
    <property type="entry name" value="Zinc finger protein 768"/>
    <property type="match status" value="1"/>
</dbReference>
<feature type="compositionally biased region" description="Acidic residues" evidence="12">
    <location>
        <begin position="164"/>
        <end position="178"/>
    </location>
</feature>
<dbReference type="Pfam" id="PF00096">
    <property type="entry name" value="zf-C2H2"/>
    <property type="match status" value="3"/>
</dbReference>
<feature type="domain" description="C2H2-type" evidence="13">
    <location>
        <begin position="404"/>
        <end position="431"/>
    </location>
</feature>
<dbReference type="InterPro" id="IPR036236">
    <property type="entry name" value="Znf_C2H2_sf"/>
</dbReference>
<proteinExistence type="predicted"/>
<dbReference type="OMA" id="ECHICAL"/>
<evidence type="ECO:0000256" key="9">
    <source>
        <dbReference type="ARBA" id="ARBA00023242"/>
    </source>
</evidence>
<feature type="region of interest" description="Disordered" evidence="12">
    <location>
        <begin position="162"/>
        <end position="196"/>
    </location>
</feature>
<gene>
    <name evidence="15" type="primary">LOC115572351</name>
</gene>
<dbReference type="GO" id="GO:0005654">
    <property type="term" value="C:nucleoplasm"/>
    <property type="evidence" value="ECO:0007669"/>
    <property type="project" value="TreeGrafter"/>
</dbReference>
<evidence type="ECO:0000259" key="14">
    <source>
        <dbReference type="PROSITE" id="PS50950"/>
    </source>
</evidence>
<evidence type="ECO:0000313" key="16">
    <source>
        <dbReference type="Proteomes" id="UP000472265"/>
    </source>
</evidence>
<dbReference type="Proteomes" id="UP000472265">
    <property type="component" value="Chromosome 21"/>
</dbReference>
<dbReference type="GeneTree" id="ENSGT00940000157046"/>
<reference evidence="15" key="2">
    <citation type="submission" date="2025-08" db="UniProtKB">
        <authorList>
            <consortium name="Ensembl"/>
        </authorList>
    </citation>
    <scope>IDENTIFICATION</scope>
</reference>
<dbReference type="RefSeq" id="XP_030258200.1">
    <property type="nucleotide sequence ID" value="XM_030402340.1"/>
</dbReference>
<feature type="domain" description="C2H2-type" evidence="13">
    <location>
        <begin position="517"/>
        <end position="544"/>
    </location>
</feature>
<dbReference type="GeneID" id="115572351"/>
<dbReference type="PROSITE" id="PS50950">
    <property type="entry name" value="ZF_THAP"/>
    <property type="match status" value="1"/>
</dbReference>
<name>A0A671WBQ3_SPAAU</name>
<evidence type="ECO:0000256" key="12">
    <source>
        <dbReference type="SAM" id="MobiDB-lite"/>
    </source>
</evidence>
<reference evidence="15" key="3">
    <citation type="submission" date="2025-09" db="UniProtKB">
        <authorList>
            <consortium name="Ensembl"/>
        </authorList>
    </citation>
    <scope>IDENTIFICATION</scope>
</reference>
<dbReference type="GO" id="GO:0000978">
    <property type="term" value="F:RNA polymerase II cis-regulatory region sequence-specific DNA binding"/>
    <property type="evidence" value="ECO:0007669"/>
    <property type="project" value="TreeGrafter"/>
</dbReference>